<evidence type="ECO:0000313" key="1">
    <source>
        <dbReference type="EMBL" id="MCL7029171.1"/>
    </source>
</evidence>
<evidence type="ECO:0000313" key="2">
    <source>
        <dbReference type="Proteomes" id="UP001177140"/>
    </source>
</evidence>
<accession>A0AA41S5T9</accession>
<name>A0AA41S5T9_PAPNU</name>
<feature type="non-terminal residue" evidence="1">
    <location>
        <position position="1"/>
    </location>
</feature>
<protein>
    <submittedName>
        <fullName evidence="1">Uncharacterized protein</fullName>
    </submittedName>
</protein>
<proteinExistence type="predicted"/>
<organism evidence="1 2">
    <name type="scientific">Papaver nudicaule</name>
    <name type="common">Iceland poppy</name>
    <dbReference type="NCBI Taxonomy" id="74823"/>
    <lineage>
        <taxon>Eukaryota</taxon>
        <taxon>Viridiplantae</taxon>
        <taxon>Streptophyta</taxon>
        <taxon>Embryophyta</taxon>
        <taxon>Tracheophyta</taxon>
        <taxon>Spermatophyta</taxon>
        <taxon>Magnoliopsida</taxon>
        <taxon>Ranunculales</taxon>
        <taxon>Papaveraceae</taxon>
        <taxon>Papaveroideae</taxon>
        <taxon>Papaver</taxon>
    </lineage>
</organism>
<dbReference type="Proteomes" id="UP001177140">
    <property type="component" value="Unassembled WGS sequence"/>
</dbReference>
<gene>
    <name evidence="1" type="ORF">MKW94_004863</name>
</gene>
<dbReference type="AlphaFoldDB" id="A0AA41S5T9"/>
<dbReference type="EMBL" id="JAJJMA010087441">
    <property type="protein sequence ID" value="MCL7029171.1"/>
    <property type="molecule type" value="Genomic_DNA"/>
</dbReference>
<keyword evidence="2" id="KW-1185">Reference proteome</keyword>
<reference evidence="1" key="1">
    <citation type="submission" date="2022-03" db="EMBL/GenBank/DDBJ databases">
        <title>A functionally conserved STORR gene fusion in Papaver species that diverged 16.8 million years ago.</title>
        <authorList>
            <person name="Catania T."/>
        </authorList>
    </citation>
    <scope>NUCLEOTIDE SEQUENCE</scope>
    <source>
        <strain evidence="1">S-191538</strain>
    </source>
</reference>
<comment type="caution">
    <text evidence="1">The sequence shown here is derived from an EMBL/GenBank/DDBJ whole genome shotgun (WGS) entry which is preliminary data.</text>
</comment>
<sequence length="134" mass="15474">MKLNTYNPVRSRVVMVLDYYAAQLRPISTVNMALSIVQDFPNLVMMISPVHEMCGLELLVQRPFAFRSGANKMRWWRKFIYSLIQVDMTSAYVDYTCLCATCTKRDEENTIESSECTKAKESLLSKNLTPYLIL</sequence>